<reference evidence="2 3" key="1">
    <citation type="journal article" date="2011" name="Proc. Natl. Acad. Sci. U.S.A.">
        <title>Evolutionary erosion of yeast sex chromosomes by mating-type switching accidents.</title>
        <authorList>
            <person name="Gordon J.L."/>
            <person name="Armisen D."/>
            <person name="Proux-Wera E."/>
            <person name="Oheigeartaigh S.S."/>
            <person name="Byrne K.P."/>
            <person name="Wolfe K.H."/>
        </authorList>
    </citation>
    <scope>NUCLEOTIDE SEQUENCE [LARGE SCALE GENOMIC DNA]</scope>
    <source>
        <strain evidence="3">ATCC 10662 / CBS 1146 / NBRC 0425 / NCYC 2629 / NRRL Y-866</strain>
    </source>
</reference>
<dbReference type="InParanoid" id="G8ZWT3"/>
<proteinExistence type="predicted"/>
<name>G8ZWT3_TORDE</name>
<dbReference type="Pfam" id="PF06916">
    <property type="entry name" value="FAM210A-B_dom"/>
    <property type="match status" value="1"/>
</dbReference>
<dbReference type="EMBL" id="HE616747">
    <property type="protein sequence ID" value="CCE93077.1"/>
    <property type="molecule type" value="Genomic_DNA"/>
</dbReference>
<dbReference type="Proteomes" id="UP000005627">
    <property type="component" value="Chromosome 6"/>
</dbReference>
<sequence>MFASKLSVLRWLPGRLNRPLFQAQSNVLKSSLFKCRFNSTQATVKPKGIKGLIQLYGYSALGVYLALTALDLPLCFLMVHSLGEEKMRVYLNSAKRVFGYGIEEEEVIKQVREKLARDEERKLSGELDHLSWWEKFKQSTLLAEFLIAYGIHKSLIVVRLPLTAAITPATVRILQRWGFNIGKPGMLKTLAHDAKVRYKSGKPGDFIKMNQADPKLSKQKYTKGQKWFNGLM</sequence>
<dbReference type="GeneID" id="11501616"/>
<evidence type="ECO:0000259" key="1">
    <source>
        <dbReference type="Pfam" id="PF06916"/>
    </source>
</evidence>
<dbReference type="KEGG" id="tdl:TDEL_0F02660"/>
<dbReference type="RefSeq" id="XP_003682288.1">
    <property type="nucleotide sequence ID" value="XM_003682240.1"/>
</dbReference>
<dbReference type="PANTHER" id="PTHR21377:SF0">
    <property type="entry name" value="PROTEIN FAM210B, MITOCHONDRIAL"/>
    <property type="match status" value="1"/>
</dbReference>
<protein>
    <recommendedName>
        <fullName evidence="1">DUF1279 domain-containing protein</fullName>
    </recommendedName>
</protein>
<accession>G8ZWT3</accession>
<dbReference type="eggNOG" id="KOG4526">
    <property type="taxonomic scope" value="Eukaryota"/>
</dbReference>
<dbReference type="GO" id="GO:0005739">
    <property type="term" value="C:mitochondrion"/>
    <property type="evidence" value="ECO:0007669"/>
    <property type="project" value="TreeGrafter"/>
</dbReference>
<evidence type="ECO:0000313" key="3">
    <source>
        <dbReference type="Proteomes" id="UP000005627"/>
    </source>
</evidence>
<dbReference type="FunCoup" id="G8ZWT3">
    <property type="interactions" value="36"/>
</dbReference>
<organism evidence="2 3">
    <name type="scientific">Torulaspora delbrueckii</name>
    <name type="common">Yeast</name>
    <name type="synonym">Candida colliculosa</name>
    <dbReference type="NCBI Taxonomy" id="4950"/>
    <lineage>
        <taxon>Eukaryota</taxon>
        <taxon>Fungi</taxon>
        <taxon>Dikarya</taxon>
        <taxon>Ascomycota</taxon>
        <taxon>Saccharomycotina</taxon>
        <taxon>Saccharomycetes</taxon>
        <taxon>Saccharomycetales</taxon>
        <taxon>Saccharomycetaceae</taxon>
        <taxon>Torulaspora</taxon>
    </lineage>
</organism>
<dbReference type="PANTHER" id="PTHR21377">
    <property type="entry name" value="PROTEIN FAM210B, MITOCHONDRIAL"/>
    <property type="match status" value="1"/>
</dbReference>
<feature type="domain" description="DUF1279" evidence="1">
    <location>
        <begin position="49"/>
        <end position="168"/>
    </location>
</feature>
<dbReference type="InterPro" id="IPR009688">
    <property type="entry name" value="FAM210A/B-like_dom"/>
</dbReference>
<gene>
    <name evidence="2" type="primary">TDEL0F02660</name>
    <name evidence="2" type="ORF">TDEL_0F02660</name>
</gene>
<evidence type="ECO:0000313" key="2">
    <source>
        <dbReference type="EMBL" id="CCE93077.1"/>
    </source>
</evidence>
<dbReference type="AlphaFoldDB" id="G8ZWT3"/>
<dbReference type="OrthoDB" id="426386at2759"/>
<dbReference type="HOGENOM" id="CLU_059211_2_0_1"/>
<keyword evidence="3" id="KW-1185">Reference proteome</keyword>
<dbReference type="InterPro" id="IPR045866">
    <property type="entry name" value="FAM210A/B-like"/>
</dbReference>